<gene>
    <name evidence="11" type="ORF">MNBD_GAMMA18-593</name>
</gene>
<evidence type="ECO:0000256" key="1">
    <source>
        <dbReference type="ARBA" id="ARBA00001946"/>
    </source>
</evidence>
<keyword evidence="5 11" id="KW-0808">Transferase</keyword>
<evidence type="ECO:0000256" key="8">
    <source>
        <dbReference type="ARBA" id="ARBA00022842"/>
    </source>
</evidence>
<protein>
    <recommendedName>
        <fullName evidence="3">FAD:protein FMN transferase</fullName>
        <ecNumber evidence="2">2.7.1.180</ecNumber>
    </recommendedName>
    <alternativeName>
        <fullName evidence="9">Flavin transferase</fullName>
    </alternativeName>
</protein>
<dbReference type="InterPro" id="IPR024932">
    <property type="entry name" value="ApbE"/>
</dbReference>
<keyword evidence="7" id="KW-0274">FAD</keyword>
<comment type="catalytic activity">
    <reaction evidence="10">
        <text>L-threonyl-[protein] + FAD = FMN-L-threonyl-[protein] + AMP + H(+)</text>
        <dbReference type="Rhea" id="RHEA:36847"/>
        <dbReference type="Rhea" id="RHEA-COMP:11060"/>
        <dbReference type="Rhea" id="RHEA-COMP:11061"/>
        <dbReference type="ChEBI" id="CHEBI:15378"/>
        <dbReference type="ChEBI" id="CHEBI:30013"/>
        <dbReference type="ChEBI" id="CHEBI:57692"/>
        <dbReference type="ChEBI" id="CHEBI:74257"/>
        <dbReference type="ChEBI" id="CHEBI:456215"/>
        <dbReference type="EC" id="2.7.1.180"/>
    </reaction>
</comment>
<evidence type="ECO:0000256" key="6">
    <source>
        <dbReference type="ARBA" id="ARBA00022723"/>
    </source>
</evidence>
<proteinExistence type="predicted"/>
<evidence type="ECO:0000256" key="7">
    <source>
        <dbReference type="ARBA" id="ARBA00022827"/>
    </source>
</evidence>
<evidence type="ECO:0000256" key="3">
    <source>
        <dbReference type="ARBA" id="ARBA00016337"/>
    </source>
</evidence>
<dbReference type="AlphaFoldDB" id="A0A3B1A8Q5"/>
<accession>A0A3B1A8Q5</accession>
<dbReference type="InterPro" id="IPR003374">
    <property type="entry name" value="ApbE-like_sf"/>
</dbReference>
<dbReference type="Gene3D" id="3.10.520.10">
    <property type="entry name" value="ApbE-like domains"/>
    <property type="match status" value="1"/>
</dbReference>
<keyword evidence="6" id="KW-0479">Metal-binding</keyword>
<name>A0A3B1A8Q5_9ZZZZ</name>
<dbReference type="Pfam" id="PF02424">
    <property type="entry name" value="ApbE"/>
    <property type="match status" value="1"/>
</dbReference>
<sequence>MRIIHKPTISVLSFKAMGSPCKLHLYLTQKQADTIPQAALNCITALEKKYSRYRSDSVTSMINRAAGSKKTTRVDTETAALLDYANEAFVQSDGLFDITSGVLRRIWDFKSGVLPCQEKITQTLDLIGWQKLRWRKPYIELLEGMELDFGGYVKEYAADTLAAFCIEKGVKHGLIDLGGDIRVIGPHPNGKPWKIGIRNPDDPQKAVAYIDSTGGGVATSGNYERCMIVDGRRYGHVLSPLTGWPVSGLASVTVQADQCLIAGTLSTITMLKGRPEGSLWLEDMGLPNLILEERDV</sequence>
<comment type="cofactor">
    <cofactor evidence="1">
        <name>Mg(2+)</name>
        <dbReference type="ChEBI" id="CHEBI:18420"/>
    </cofactor>
</comment>
<evidence type="ECO:0000256" key="4">
    <source>
        <dbReference type="ARBA" id="ARBA00022630"/>
    </source>
</evidence>
<dbReference type="PANTHER" id="PTHR30040:SF2">
    <property type="entry name" value="FAD:PROTEIN FMN TRANSFERASE"/>
    <property type="match status" value="1"/>
</dbReference>
<dbReference type="PANTHER" id="PTHR30040">
    <property type="entry name" value="THIAMINE BIOSYNTHESIS LIPOPROTEIN APBE"/>
    <property type="match status" value="1"/>
</dbReference>
<evidence type="ECO:0000256" key="9">
    <source>
        <dbReference type="ARBA" id="ARBA00031306"/>
    </source>
</evidence>
<dbReference type="EC" id="2.7.1.180" evidence="2"/>
<evidence type="ECO:0000256" key="5">
    <source>
        <dbReference type="ARBA" id="ARBA00022679"/>
    </source>
</evidence>
<dbReference type="EMBL" id="UOFP01000308">
    <property type="protein sequence ID" value="VAW90124.1"/>
    <property type="molecule type" value="Genomic_DNA"/>
</dbReference>
<evidence type="ECO:0000256" key="2">
    <source>
        <dbReference type="ARBA" id="ARBA00011955"/>
    </source>
</evidence>
<evidence type="ECO:0000313" key="11">
    <source>
        <dbReference type="EMBL" id="VAW90124.1"/>
    </source>
</evidence>
<keyword evidence="8" id="KW-0460">Magnesium</keyword>
<keyword evidence="4" id="KW-0285">Flavoprotein</keyword>
<evidence type="ECO:0000256" key="10">
    <source>
        <dbReference type="ARBA" id="ARBA00048540"/>
    </source>
</evidence>
<reference evidence="11" key="1">
    <citation type="submission" date="2018-06" db="EMBL/GenBank/DDBJ databases">
        <authorList>
            <person name="Zhirakovskaya E."/>
        </authorList>
    </citation>
    <scope>NUCLEOTIDE SEQUENCE</scope>
</reference>
<dbReference type="PIRSF" id="PIRSF006268">
    <property type="entry name" value="ApbE"/>
    <property type="match status" value="1"/>
</dbReference>
<dbReference type="GO" id="GO:0046872">
    <property type="term" value="F:metal ion binding"/>
    <property type="evidence" value="ECO:0007669"/>
    <property type="project" value="UniProtKB-KW"/>
</dbReference>
<dbReference type="GO" id="GO:0016740">
    <property type="term" value="F:transferase activity"/>
    <property type="evidence" value="ECO:0007669"/>
    <property type="project" value="UniProtKB-KW"/>
</dbReference>
<dbReference type="SUPFAM" id="SSF143631">
    <property type="entry name" value="ApbE-like"/>
    <property type="match status" value="1"/>
</dbReference>
<organism evidence="11">
    <name type="scientific">hydrothermal vent metagenome</name>
    <dbReference type="NCBI Taxonomy" id="652676"/>
    <lineage>
        <taxon>unclassified sequences</taxon>
        <taxon>metagenomes</taxon>
        <taxon>ecological metagenomes</taxon>
    </lineage>
</organism>